<keyword evidence="2 5" id="KW-0819">tRNA processing</keyword>
<comment type="function">
    <text evidence="5">Non-catalytic subunit of the queuine tRNA-ribosyltransferase (TGT) that catalyzes the base-exchange of a guanine (G) residue with queuine (Q) at position 34 (anticodon wobble position) in tRNAs with GU(N) anticodons (tRNA-Asp, -Asn, -His and -Tyr), resulting in the hypermodified nucleoside queuosine (7-(((4,5-cis-dihydroxy-2-cyclopenten-1-yl)amino)methyl)-7-deazaguanosine).</text>
</comment>
<dbReference type="NCBIfam" id="TIGR00449">
    <property type="entry name" value="tgt_general"/>
    <property type="match status" value="1"/>
</dbReference>
<dbReference type="Pfam" id="PF01702">
    <property type="entry name" value="TGT"/>
    <property type="match status" value="1"/>
</dbReference>
<comment type="subunit">
    <text evidence="5">Heterodimer of a catalytic subunit and an accessory subunit.</text>
</comment>
<sequence>MSSADGSRTEGVEMAAARTLFTSAAVEGAAARLGRLALPGRAAFDTPNYTSVASRGAVPHLTPDNMTRHMSPGSTYIALEDFIEKKQPPIYRIPVSRENRLHSFTGLPLGNTTILAARRSQAVTTPMGNTAKSVTLFTSTGFRSLTIPEYVEATTLLRPDIVVPLADLFHISTTPPSKKLVRMVDRTEEWVDQFLEATAPEPSAARQSAVFAPVLAVEYPLQWAYLQHLAEDVVESLSGLALYDTQLLTDIIPNYAPLRKLPRLSLDPPGTPHEVLNQIALGVDVCVLPFINTVSDAGVAFTFTFPATSSSSASAPQPLGTNMWSEEHATALQPLRGGCRCYVCTTHHRAYLRHLLNAKEMLGWSLLQIHNHRVMDDFFEGVRAALRDGTFGAAAERFAQVYVAAFPDGTGERPRARGHHFKSEYGQKQINKTTWVDVEATLAVQAKTEA</sequence>
<dbReference type="InterPro" id="IPR036511">
    <property type="entry name" value="TGT-like_sf"/>
</dbReference>
<proteinExistence type="inferred from homology"/>
<dbReference type="HAMAP" id="MF_03043">
    <property type="entry name" value="QTRT2"/>
    <property type="match status" value="1"/>
</dbReference>
<evidence type="ECO:0000256" key="4">
    <source>
        <dbReference type="ARBA" id="ARBA00022833"/>
    </source>
</evidence>
<dbReference type="Proteomes" id="UP000076863">
    <property type="component" value="Unassembled WGS sequence"/>
</dbReference>
<dbReference type="GO" id="GO:0005737">
    <property type="term" value="C:cytoplasm"/>
    <property type="evidence" value="ECO:0007669"/>
    <property type="project" value="UniProtKB-SubCell"/>
</dbReference>
<feature type="domain" description="tRNA-guanine(15) transglycosylase-like" evidence="6">
    <location>
        <begin position="30"/>
        <end position="402"/>
    </location>
</feature>
<dbReference type="InterPro" id="IPR028592">
    <property type="entry name" value="QTRTD1"/>
</dbReference>
<keyword evidence="1 5" id="KW-0963">Cytoplasm</keyword>
<dbReference type="EMBL" id="AZHA01000009">
    <property type="protein sequence ID" value="OAA45161.1"/>
    <property type="molecule type" value="Genomic_DNA"/>
</dbReference>
<dbReference type="PANTHER" id="PTHR46064:SF1">
    <property type="entry name" value="QUEUINE TRNA-RIBOSYLTRANSFERASE ACCESSORY SUBUNIT 2"/>
    <property type="match status" value="1"/>
</dbReference>
<comment type="similarity">
    <text evidence="5">Belongs to the queuine tRNA-ribosyltransferase family. QTRT2 subfamily.</text>
</comment>
<dbReference type="GO" id="GO:0008479">
    <property type="term" value="F:tRNA-guanosine(34) queuine transglycosylase activity"/>
    <property type="evidence" value="ECO:0007669"/>
    <property type="project" value="UniProtKB-UniRule"/>
</dbReference>
<keyword evidence="4 5" id="KW-0862">Zinc</keyword>
<accession>A0A167FEJ9</accession>
<feature type="binding site" evidence="5">
    <location>
        <position position="370"/>
    </location>
    <ligand>
        <name>Zn(2+)</name>
        <dbReference type="ChEBI" id="CHEBI:29105"/>
    </ligand>
</feature>
<feature type="binding site" evidence="5">
    <location>
        <position position="344"/>
    </location>
    <ligand>
        <name>Zn(2+)</name>
        <dbReference type="ChEBI" id="CHEBI:29105"/>
    </ligand>
</feature>
<organism evidence="7 8">
    <name type="scientific">Beauveria brongniartii RCEF 3172</name>
    <dbReference type="NCBI Taxonomy" id="1081107"/>
    <lineage>
        <taxon>Eukaryota</taxon>
        <taxon>Fungi</taxon>
        <taxon>Dikarya</taxon>
        <taxon>Ascomycota</taxon>
        <taxon>Pezizomycotina</taxon>
        <taxon>Sordariomycetes</taxon>
        <taxon>Hypocreomycetidae</taxon>
        <taxon>Hypocreales</taxon>
        <taxon>Cordycipitaceae</taxon>
        <taxon>Beauveria</taxon>
        <taxon>Beauveria brongniartii</taxon>
    </lineage>
</organism>
<feature type="binding site" evidence="5">
    <location>
        <position position="339"/>
    </location>
    <ligand>
        <name>Zn(2+)</name>
        <dbReference type="ChEBI" id="CHEBI:29105"/>
    </ligand>
</feature>
<evidence type="ECO:0000256" key="2">
    <source>
        <dbReference type="ARBA" id="ARBA00022694"/>
    </source>
</evidence>
<comment type="cofactor">
    <cofactor evidence="5">
        <name>Zn(2+)</name>
        <dbReference type="ChEBI" id="CHEBI:29105"/>
    </cofactor>
    <text evidence="5">Binds 1 zinc ion per subunit.</text>
</comment>
<protein>
    <recommendedName>
        <fullName evidence="5">Queuine tRNA-ribosyltransferase accessory subunit 2</fullName>
    </recommendedName>
    <alternativeName>
        <fullName evidence="5">Queuine tRNA-ribosyltransferase domain-containing protein 1</fullName>
    </alternativeName>
</protein>
<evidence type="ECO:0000256" key="1">
    <source>
        <dbReference type="ARBA" id="ARBA00022490"/>
    </source>
</evidence>
<evidence type="ECO:0000313" key="7">
    <source>
        <dbReference type="EMBL" id="OAA45161.1"/>
    </source>
</evidence>
<keyword evidence="8" id="KW-1185">Reference proteome</keyword>
<evidence type="ECO:0000256" key="3">
    <source>
        <dbReference type="ARBA" id="ARBA00022723"/>
    </source>
</evidence>
<gene>
    <name evidence="7" type="ORF">BBO_03739</name>
</gene>
<evidence type="ECO:0000256" key="5">
    <source>
        <dbReference type="HAMAP-Rule" id="MF_03043"/>
    </source>
</evidence>
<dbReference type="OrthoDB" id="27601at2759"/>
<keyword evidence="3 5" id="KW-0479">Metal-binding</keyword>
<feature type="binding site" evidence="5">
    <location>
        <position position="341"/>
    </location>
    <ligand>
        <name>Zn(2+)</name>
        <dbReference type="ChEBI" id="CHEBI:29105"/>
    </ligand>
</feature>
<dbReference type="GO" id="GO:0046872">
    <property type="term" value="F:metal ion binding"/>
    <property type="evidence" value="ECO:0007669"/>
    <property type="project" value="UniProtKB-KW"/>
</dbReference>
<evidence type="ECO:0000259" key="6">
    <source>
        <dbReference type="Pfam" id="PF01702"/>
    </source>
</evidence>
<name>A0A167FEJ9_9HYPO</name>
<dbReference type="InterPro" id="IPR050852">
    <property type="entry name" value="Queuine_tRNA-ribosyltrfase"/>
</dbReference>
<dbReference type="PANTHER" id="PTHR46064">
    <property type="entry name" value="QUEUINE TRNA-RIBOSYLTRANSFERASE ACCESSORY SUBUNIT 2"/>
    <property type="match status" value="1"/>
</dbReference>
<reference evidence="7 8" key="1">
    <citation type="journal article" date="2016" name="Genome Biol. Evol.">
        <title>Divergent and convergent evolution of fungal pathogenicity.</title>
        <authorList>
            <person name="Shang Y."/>
            <person name="Xiao G."/>
            <person name="Zheng P."/>
            <person name="Cen K."/>
            <person name="Zhan S."/>
            <person name="Wang C."/>
        </authorList>
    </citation>
    <scope>NUCLEOTIDE SEQUENCE [LARGE SCALE GENOMIC DNA]</scope>
    <source>
        <strain evidence="7 8">RCEF 3172</strain>
    </source>
</reference>
<dbReference type="GO" id="GO:0006400">
    <property type="term" value="P:tRNA modification"/>
    <property type="evidence" value="ECO:0007669"/>
    <property type="project" value="InterPro"/>
</dbReference>
<dbReference type="InterPro" id="IPR002616">
    <property type="entry name" value="tRNA_ribo_trans-like"/>
</dbReference>
<comment type="subcellular location">
    <subcellularLocation>
        <location evidence="5">Cytoplasm</location>
    </subcellularLocation>
</comment>
<evidence type="ECO:0000313" key="8">
    <source>
        <dbReference type="Proteomes" id="UP000076863"/>
    </source>
</evidence>
<dbReference type="SUPFAM" id="SSF51713">
    <property type="entry name" value="tRNA-guanine transglycosylase"/>
    <property type="match status" value="1"/>
</dbReference>
<comment type="caution">
    <text evidence="7">The sequence shown here is derived from an EMBL/GenBank/DDBJ whole genome shotgun (WGS) entry which is preliminary data.</text>
</comment>
<dbReference type="Gene3D" id="3.20.20.105">
    <property type="entry name" value="Queuine tRNA-ribosyltransferase-like"/>
    <property type="match status" value="1"/>
</dbReference>
<dbReference type="AlphaFoldDB" id="A0A167FEJ9"/>